<dbReference type="GO" id="GO:0005975">
    <property type="term" value="P:carbohydrate metabolic process"/>
    <property type="evidence" value="ECO:0007669"/>
    <property type="project" value="InterPro"/>
</dbReference>
<protein>
    <recommendedName>
        <fullName evidence="5">Beta-galactosidase</fullName>
        <ecNumber evidence="5">3.2.1.23</ecNumber>
    </recommendedName>
</protein>
<reference evidence="11" key="1">
    <citation type="submission" date="2022-01" db="EMBL/GenBank/DDBJ databases">
        <authorList>
            <person name="Braso-Vives M."/>
        </authorList>
    </citation>
    <scope>NUCLEOTIDE SEQUENCE</scope>
</reference>
<evidence type="ECO:0000256" key="3">
    <source>
        <dbReference type="ARBA" id="ARBA00023295"/>
    </source>
</evidence>
<comment type="catalytic activity">
    <reaction evidence="5">
        <text>Hydrolysis of terminal non-reducing beta-D-galactose residues in beta-D-galactosides.</text>
        <dbReference type="EC" id="3.2.1.23"/>
    </reaction>
</comment>
<evidence type="ECO:0000256" key="6">
    <source>
        <dbReference type="RuleBase" id="RU003679"/>
    </source>
</evidence>
<evidence type="ECO:0000313" key="12">
    <source>
        <dbReference type="Proteomes" id="UP000838412"/>
    </source>
</evidence>
<comment type="similarity">
    <text evidence="1 6">Belongs to the glycosyl hydrolase 35 family.</text>
</comment>
<dbReference type="EMBL" id="OV696689">
    <property type="protein sequence ID" value="CAH1263864.1"/>
    <property type="molecule type" value="Genomic_DNA"/>
</dbReference>
<proteinExistence type="inferred from homology"/>
<keyword evidence="3 5" id="KW-0326">Glycosidase</keyword>
<name>A0A8K0ERZ5_BRALA</name>
<feature type="domain" description="Glycoside hydrolase 35 catalytic" evidence="8">
    <location>
        <begin position="94"/>
        <end position="407"/>
    </location>
</feature>
<keyword evidence="7" id="KW-0812">Transmembrane</keyword>
<dbReference type="PIRSF" id="PIRSF006336">
    <property type="entry name" value="B-gal"/>
    <property type="match status" value="1"/>
</dbReference>
<dbReference type="PANTHER" id="PTHR23421">
    <property type="entry name" value="BETA-GALACTOSIDASE RELATED"/>
    <property type="match status" value="1"/>
</dbReference>
<keyword evidence="2 5" id="KW-0378">Hydrolase</keyword>
<keyword evidence="7" id="KW-1133">Transmembrane helix</keyword>
<dbReference type="InterPro" id="IPR031330">
    <property type="entry name" value="Gly_Hdrlase_35_cat"/>
</dbReference>
<dbReference type="Pfam" id="PF01301">
    <property type="entry name" value="Glyco_hydro_35"/>
    <property type="match status" value="1"/>
</dbReference>
<dbReference type="EC" id="3.2.1.23" evidence="5"/>
<keyword evidence="12" id="KW-1185">Reference proteome</keyword>
<dbReference type="AlphaFoldDB" id="A0A8K0ERZ5"/>
<dbReference type="GO" id="GO:0004565">
    <property type="term" value="F:beta-galactosidase activity"/>
    <property type="evidence" value="ECO:0007669"/>
    <property type="project" value="UniProtKB-EC"/>
</dbReference>
<dbReference type="SUPFAM" id="SSF51445">
    <property type="entry name" value="(Trans)glycosidases"/>
    <property type="match status" value="1"/>
</dbReference>
<feature type="domain" description="Beta-galactosidase 1-like first all-beta" evidence="9">
    <location>
        <begin position="464"/>
        <end position="570"/>
    </location>
</feature>
<evidence type="ECO:0000313" key="11">
    <source>
        <dbReference type="EMBL" id="CAH1263864.1"/>
    </source>
</evidence>
<dbReference type="Pfam" id="PF21467">
    <property type="entry name" value="BetaGal_gal-bd"/>
    <property type="match status" value="1"/>
</dbReference>
<feature type="active site" description="Proton donor" evidence="4">
    <location>
        <position position="240"/>
    </location>
</feature>
<dbReference type="PRINTS" id="PR00742">
    <property type="entry name" value="GLHYDRLASE35"/>
</dbReference>
<evidence type="ECO:0000256" key="4">
    <source>
        <dbReference type="PIRSR" id="PIRSR006336-1"/>
    </source>
</evidence>
<dbReference type="Pfam" id="PF21317">
    <property type="entry name" value="BetaGal_ABD_1"/>
    <property type="match status" value="1"/>
</dbReference>
<evidence type="ECO:0000259" key="8">
    <source>
        <dbReference type="Pfam" id="PF01301"/>
    </source>
</evidence>
<gene>
    <name evidence="11" type="primary">GLB1L2</name>
    <name evidence="11" type="ORF">BLAG_LOCUS18422</name>
</gene>
<feature type="transmembrane region" description="Helical" evidence="7">
    <location>
        <begin position="31"/>
        <end position="47"/>
    </location>
</feature>
<feature type="active site" description="Nucleophile" evidence="4">
    <location>
        <position position="314"/>
    </location>
</feature>
<accession>A0A8K0ERZ5</accession>
<organism evidence="11 12">
    <name type="scientific">Branchiostoma lanceolatum</name>
    <name type="common">Common lancelet</name>
    <name type="synonym">Amphioxus lanceolatum</name>
    <dbReference type="NCBI Taxonomy" id="7740"/>
    <lineage>
        <taxon>Eukaryota</taxon>
        <taxon>Metazoa</taxon>
        <taxon>Chordata</taxon>
        <taxon>Cephalochordata</taxon>
        <taxon>Leptocardii</taxon>
        <taxon>Amphioxiformes</taxon>
        <taxon>Branchiostomatidae</taxon>
        <taxon>Branchiostoma</taxon>
    </lineage>
</organism>
<dbReference type="Proteomes" id="UP000838412">
    <property type="component" value="Chromosome 4"/>
</dbReference>
<keyword evidence="7" id="KW-0472">Membrane</keyword>
<evidence type="ECO:0000256" key="1">
    <source>
        <dbReference type="ARBA" id="ARBA00009809"/>
    </source>
</evidence>
<evidence type="ECO:0000256" key="7">
    <source>
        <dbReference type="SAM" id="Phobius"/>
    </source>
</evidence>
<feature type="domain" description="Beta-galactosidase galactose-binding" evidence="10">
    <location>
        <begin position="598"/>
        <end position="659"/>
    </location>
</feature>
<dbReference type="InterPro" id="IPR048912">
    <property type="entry name" value="BetaGal1-like_ABD1"/>
</dbReference>
<dbReference type="InterPro" id="IPR017853">
    <property type="entry name" value="GH"/>
</dbReference>
<dbReference type="OrthoDB" id="1657402at2759"/>
<dbReference type="PROSITE" id="PS01182">
    <property type="entry name" value="GLYCOSYL_HYDROL_F35"/>
    <property type="match status" value="1"/>
</dbReference>
<dbReference type="SUPFAM" id="SSF49785">
    <property type="entry name" value="Galactose-binding domain-like"/>
    <property type="match status" value="1"/>
</dbReference>
<dbReference type="InterPro" id="IPR048913">
    <property type="entry name" value="BetaGal_gal-bd"/>
</dbReference>
<dbReference type="InterPro" id="IPR019801">
    <property type="entry name" value="Glyco_hydro_35_CS"/>
</dbReference>
<sequence length="689" mass="78570">MHAPAAAKSVHMEQPQTMGPIRFRLIHLKRIAVLAIVVILIVSWYISSQPEKSPIAKTVVDTGKLGQNVADVGVHERGVAKKRMMGLRADGANFTLDGKPVRLLSGAMHYFRVVPEYWRDRMLKMKAAGLNTLETYVPWNLHEPKKYTYNFKGILDLGRYLDIAHEIGLWVILRPGPYICAEWEFGGLPGWLATVKEHVRTTRPVFMDPVEVWFGRLLAEVVPRQYTNGGPIIAVQIENEYGGFSNDTAYMERLKKIVESRGITELLFTSDGIKGQIRGEIPGVLKTVNFQDNATDKLQKLKEIQPDRPMMVMEFWTGWFDHWREDHHIYRLEKFEKTLIEILDMGASVNFYMFHGGTNFGFMNGANTQYRTGGRTLPTITSYDYDAPISETGDLTPKYFKIREILKRHTPPGVVPERLPEPPTTVGKFDYGRTTVTKALSLDKVLPLLDQSILSRQTTAHGLGYGYLVYTATVNHKPERLTVKGVIRDRALVMINDIFVGEMDEDTEDIKIDPEHVLIKGDPPYTLKILVENQGRVNYGNGIKNQIKGIMGDVYINLEEKVPQFKVYTLDMSEDFLNKLTEHSEWTSGTELDQVKTPAFYRATFTVEGRPKDTFVHMIKGKWEKGVVIVNHNNLGRYWNIGPQETLYLPAPFLKEGENEIIVFEERTAAPEVLFCDKHSLGEIVYFRE</sequence>
<dbReference type="Gene3D" id="2.60.120.260">
    <property type="entry name" value="Galactose-binding domain-like"/>
    <property type="match status" value="2"/>
</dbReference>
<evidence type="ECO:0000256" key="2">
    <source>
        <dbReference type="ARBA" id="ARBA00022801"/>
    </source>
</evidence>
<dbReference type="InterPro" id="IPR008979">
    <property type="entry name" value="Galactose-bd-like_sf"/>
</dbReference>
<dbReference type="FunFam" id="3.20.20.80:FF:000036">
    <property type="entry name" value="Beta-galactosidase"/>
    <property type="match status" value="1"/>
</dbReference>
<evidence type="ECO:0000256" key="5">
    <source>
        <dbReference type="RuleBase" id="RU000675"/>
    </source>
</evidence>
<evidence type="ECO:0000259" key="10">
    <source>
        <dbReference type="Pfam" id="PF21467"/>
    </source>
</evidence>
<dbReference type="InterPro" id="IPR001944">
    <property type="entry name" value="Glycoside_Hdrlase_35"/>
</dbReference>
<dbReference type="InterPro" id="IPR026283">
    <property type="entry name" value="B-gal_1-like"/>
</dbReference>
<dbReference type="Gene3D" id="3.20.20.80">
    <property type="entry name" value="Glycosidases"/>
    <property type="match status" value="1"/>
</dbReference>
<evidence type="ECO:0000259" key="9">
    <source>
        <dbReference type="Pfam" id="PF21317"/>
    </source>
</evidence>